<evidence type="ECO:0000313" key="16">
    <source>
        <dbReference type="Proteomes" id="UP000007799"/>
    </source>
</evidence>
<dbReference type="GO" id="GO:0006656">
    <property type="term" value="P:phosphatidylcholine biosynthetic process"/>
    <property type="evidence" value="ECO:0007669"/>
    <property type="project" value="TreeGrafter"/>
</dbReference>
<gene>
    <name evidence="15" type="ORF">PTSG_05509</name>
</gene>
<feature type="transmembrane region" description="Helical" evidence="14">
    <location>
        <begin position="173"/>
        <end position="193"/>
    </location>
</feature>
<dbReference type="eggNOG" id="KOG2895">
    <property type="taxonomic scope" value="Eukaryota"/>
</dbReference>
<evidence type="ECO:0000256" key="14">
    <source>
        <dbReference type="SAM" id="Phobius"/>
    </source>
</evidence>
<dbReference type="STRING" id="946362.F2UBE9"/>
<keyword evidence="11" id="KW-1208">Phospholipid metabolism</keyword>
<dbReference type="EMBL" id="GL832967">
    <property type="protein sequence ID" value="EGD73815.1"/>
    <property type="molecule type" value="Genomic_DNA"/>
</dbReference>
<dbReference type="KEGG" id="sre:PTSG_05509"/>
<feature type="compositionally biased region" description="Basic residues" evidence="13">
    <location>
        <begin position="449"/>
        <end position="458"/>
    </location>
</feature>
<feature type="transmembrane region" description="Helical" evidence="14">
    <location>
        <begin position="124"/>
        <end position="141"/>
    </location>
</feature>
<keyword evidence="9 14" id="KW-0472">Membrane</keyword>
<evidence type="ECO:0000256" key="7">
    <source>
        <dbReference type="ARBA" id="ARBA00022989"/>
    </source>
</evidence>
<proteinExistence type="inferred from homology"/>
<keyword evidence="16" id="KW-1185">Reference proteome</keyword>
<feature type="transmembrane region" description="Helical" evidence="14">
    <location>
        <begin position="351"/>
        <end position="372"/>
    </location>
</feature>
<keyword evidence="10" id="KW-0594">Phospholipid biosynthesis</keyword>
<sequence length="458" mass="53928">MMDDREEEEFEGEEGARRFLSTLQTLLDDFNNEMASSDEEEEGEVEDDVGEDGRKPETRVRKLGKRAKALKKKIKETKDRLKTIKGKMDQKVTAMRRKVITGSSDKRVRDFLKEVPVVKTIDKVSFTLGVLLLLLVEYMVLEHPKVFGYFYCMLLVPLLLSRWNLYVKEKFQYFLLDFCYFLNLSCMICVFYPNVLDGALIRCCFVLANGPVGWAIVAWRNSLVFHSLEKLTTVYIHALPTLLTFCWRWLPDNDDHRRALCGDQDEPCDFSFAQWWAYPLAFYLSWQAFYLLMTEVLHREKLESDETLQTSLRWMARSQTGMVAAARQLFVRVGVMEQQEQFDHTSWKTKWIFITSQLAYTLISMLPTALFFRSYSAHSFFLILAWSICAWNGAGYYISVFSHRYIEKLEKLEKDQHDQEVQQLKALKKEQHTLEQQQHQVHEQQKQAAKARKQKKRQ</sequence>
<protein>
    <recommendedName>
        <fullName evidence="3">Glycerophosphocholine acyltransferase 1</fullName>
    </recommendedName>
</protein>
<evidence type="ECO:0000256" key="3">
    <source>
        <dbReference type="ARBA" id="ARBA00019082"/>
    </source>
</evidence>
<name>F2UBE9_SALR5</name>
<keyword evidence="12" id="KW-0012">Acyltransferase</keyword>
<comment type="similarity">
    <text evidence="2">Belongs to the GPC1 family.</text>
</comment>
<dbReference type="Proteomes" id="UP000007799">
    <property type="component" value="Unassembled WGS sequence"/>
</dbReference>
<dbReference type="OMA" id="WKRRVPT"/>
<evidence type="ECO:0000256" key="9">
    <source>
        <dbReference type="ARBA" id="ARBA00023136"/>
    </source>
</evidence>
<dbReference type="InterPro" id="IPR021261">
    <property type="entry name" value="GPCAT"/>
</dbReference>
<accession>F2UBE9</accession>
<evidence type="ECO:0000256" key="6">
    <source>
        <dbReference type="ARBA" id="ARBA00022692"/>
    </source>
</evidence>
<dbReference type="PANTHER" id="PTHR31201">
    <property type="entry name" value="OS01G0585100 PROTEIN"/>
    <property type="match status" value="1"/>
</dbReference>
<comment type="subcellular location">
    <subcellularLocation>
        <location evidence="1">Membrane</location>
        <topology evidence="1">Multi-pass membrane protein</topology>
    </subcellularLocation>
</comment>
<feature type="transmembrane region" description="Helical" evidence="14">
    <location>
        <begin position="378"/>
        <end position="398"/>
    </location>
</feature>
<evidence type="ECO:0000256" key="12">
    <source>
        <dbReference type="ARBA" id="ARBA00023315"/>
    </source>
</evidence>
<keyword evidence="7 14" id="KW-1133">Transmembrane helix</keyword>
<feature type="transmembrane region" description="Helical" evidence="14">
    <location>
        <begin position="231"/>
        <end position="250"/>
    </location>
</feature>
<dbReference type="OrthoDB" id="406287at2759"/>
<evidence type="ECO:0000256" key="5">
    <source>
        <dbReference type="ARBA" id="ARBA00022679"/>
    </source>
</evidence>
<dbReference type="GO" id="GO:0016746">
    <property type="term" value="F:acyltransferase activity"/>
    <property type="evidence" value="ECO:0007669"/>
    <property type="project" value="UniProtKB-KW"/>
</dbReference>
<dbReference type="GeneID" id="16073955"/>
<evidence type="ECO:0000256" key="2">
    <source>
        <dbReference type="ARBA" id="ARBA00006675"/>
    </source>
</evidence>
<evidence type="ECO:0000256" key="1">
    <source>
        <dbReference type="ARBA" id="ARBA00004141"/>
    </source>
</evidence>
<feature type="region of interest" description="Disordered" evidence="13">
    <location>
        <begin position="431"/>
        <end position="458"/>
    </location>
</feature>
<evidence type="ECO:0000313" key="15">
    <source>
        <dbReference type="EMBL" id="EGD73815.1"/>
    </source>
</evidence>
<dbReference type="PANTHER" id="PTHR31201:SF1">
    <property type="entry name" value="GLYCEROPHOSPHOCHOLINE ACYLTRANSFERASE 1"/>
    <property type="match status" value="1"/>
</dbReference>
<reference evidence="15" key="1">
    <citation type="submission" date="2009-08" db="EMBL/GenBank/DDBJ databases">
        <title>Annotation of Salpingoeca rosetta.</title>
        <authorList>
            <consortium name="The Broad Institute Genome Sequencing Platform"/>
            <person name="Russ C."/>
            <person name="Cuomo C."/>
            <person name="Burger G."/>
            <person name="Gray M.W."/>
            <person name="Holland P.W.H."/>
            <person name="King N."/>
            <person name="Lang F.B.F."/>
            <person name="Roger A.J."/>
            <person name="Ruiz-Trillo I."/>
            <person name="Young S.K."/>
            <person name="Zeng Q."/>
            <person name="Gargeya S."/>
            <person name="Alvarado L."/>
            <person name="Berlin A."/>
            <person name="Chapman S.B."/>
            <person name="Chen Z."/>
            <person name="Freedman E."/>
            <person name="Gellesch M."/>
            <person name="Goldberg J."/>
            <person name="Griggs A."/>
            <person name="Gujja S."/>
            <person name="Heilman E."/>
            <person name="Heiman D."/>
            <person name="Howarth C."/>
            <person name="Mehta T."/>
            <person name="Neiman D."/>
            <person name="Pearson M."/>
            <person name="Roberts A."/>
            <person name="Saif S."/>
            <person name="Shea T."/>
            <person name="Shenoy N."/>
            <person name="Sisk P."/>
            <person name="Stolte C."/>
            <person name="Sykes S."/>
            <person name="White J."/>
            <person name="Yandava C."/>
            <person name="Haas B."/>
            <person name="Nusbaum C."/>
            <person name="Birren B."/>
        </authorList>
    </citation>
    <scope>NUCLEOTIDE SEQUENCE [LARGE SCALE GENOMIC DNA]</scope>
    <source>
        <strain evidence="15">ATCC 50818</strain>
    </source>
</reference>
<organism evidence="16">
    <name type="scientific">Salpingoeca rosetta (strain ATCC 50818 / BSB-021)</name>
    <dbReference type="NCBI Taxonomy" id="946362"/>
    <lineage>
        <taxon>Eukaryota</taxon>
        <taxon>Choanoflagellata</taxon>
        <taxon>Craspedida</taxon>
        <taxon>Salpingoecidae</taxon>
        <taxon>Salpingoeca</taxon>
    </lineage>
</organism>
<feature type="transmembrane region" description="Helical" evidence="14">
    <location>
        <begin position="147"/>
        <end position="166"/>
    </location>
</feature>
<dbReference type="InParanoid" id="F2UBE9"/>
<keyword evidence="6 14" id="KW-0812">Transmembrane</keyword>
<evidence type="ECO:0000256" key="11">
    <source>
        <dbReference type="ARBA" id="ARBA00023264"/>
    </source>
</evidence>
<feature type="transmembrane region" description="Helical" evidence="14">
    <location>
        <begin position="275"/>
        <end position="293"/>
    </location>
</feature>
<feature type="region of interest" description="Disordered" evidence="13">
    <location>
        <begin position="30"/>
        <end position="58"/>
    </location>
</feature>
<keyword evidence="4" id="KW-0444">Lipid biosynthesis</keyword>
<evidence type="ECO:0000256" key="4">
    <source>
        <dbReference type="ARBA" id="ARBA00022516"/>
    </source>
</evidence>
<feature type="transmembrane region" description="Helical" evidence="14">
    <location>
        <begin position="199"/>
        <end position="219"/>
    </location>
</feature>
<dbReference type="RefSeq" id="XP_004993378.1">
    <property type="nucleotide sequence ID" value="XM_004993321.1"/>
</dbReference>
<keyword evidence="5" id="KW-0808">Transferase</keyword>
<feature type="compositionally biased region" description="Acidic residues" evidence="13">
    <location>
        <begin position="36"/>
        <end position="50"/>
    </location>
</feature>
<dbReference type="GO" id="GO:0016020">
    <property type="term" value="C:membrane"/>
    <property type="evidence" value="ECO:0007669"/>
    <property type="project" value="UniProtKB-SubCell"/>
</dbReference>
<evidence type="ECO:0000256" key="13">
    <source>
        <dbReference type="SAM" id="MobiDB-lite"/>
    </source>
</evidence>
<evidence type="ECO:0000256" key="8">
    <source>
        <dbReference type="ARBA" id="ARBA00023098"/>
    </source>
</evidence>
<evidence type="ECO:0000256" key="10">
    <source>
        <dbReference type="ARBA" id="ARBA00023209"/>
    </source>
</evidence>
<dbReference type="Pfam" id="PF10998">
    <property type="entry name" value="DUF2838"/>
    <property type="match status" value="1"/>
</dbReference>
<dbReference type="AlphaFoldDB" id="F2UBE9"/>
<keyword evidence="8" id="KW-0443">Lipid metabolism</keyword>